<evidence type="ECO:0000256" key="11">
    <source>
        <dbReference type="ARBA" id="ARBA00022840"/>
    </source>
</evidence>
<dbReference type="EMBL" id="FPCJ01000001">
    <property type="protein sequence ID" value="SFV34497.1"/>
    <property type="molecule type" value="Genomic_DNA"/>
</dbReference>
<evidence type="ECO:0000256" key="5">
    <source>
        <dbReference type="ARBA" id="ARBA00012102"/>
    </source>
</evidence>
<evidence type="ECO:0000256" key="12">
    <source>
        <dbReference type="ARBA" id="ARBA00022993"/>
    </source>
</evidence>
<evidence type="ECO:0000313" key="17">
    <source>
        <dbReference type="EMBL" id="SFV34497.1"/>
    </source>
</evidence>
<evidence type="ECO:0000256" key="15">
    <source>
        <dbReference type="RuleBase" id="RU003530"/>
    </source>
</evidence>
<comment type="caution">
    <text evidence="14">Lacks conserved residue(s) required for the propagation of feature annotation.</text>
</comment>
<dbReference type="PIRSF" id="PIRSF000545">
    <property type="entry name" value="Pantothenate_kin"/>
    <property type="match status" value="1"/>
</dbReference>
<dbReference type="UniPathway" id="UPA00241">
    <property type="reaction ID" value="UER00352"/>
</dbReference>
<dbReference type="OrthoDB" id="1550976at2"/>
<dbReference type="STRING" id="1393122.SAMN05660895_2015"/>
<dbReference type="Gene3D" id="3.40.50.300">
    <property type="entry name" value="P-loop containing nucleotide triphosphate hydrolases"/>
    <property type="match status" value="1"/>
</dbReference>
<evidence type="ECO:0000256" key="1">
    <source>
        <dbReference type="ARBA" id="ARBA00001206"/>
    </source>
</evidence>
<dbReference type="EC" id="2.7.1.33" evidence="5 14"/>
<reference evidence="18" key="1">
    <citation type="submission" date="2016-10" db="EMBL/GenBank/DDBJ databases">
        <authorList>
            <person name="Varghese N."/>
            <person name="Submissions S."/>
        </authorList>
    </citation>
    <scope>NUCLEOTIDE SEQUENCE [LARGE SCALE GENOMIC DNA]</scope>
    <source>
        <strain evidence="18">DSM 14807</strain>
    </source>
</reference>
<keyword evidence="10 14" id="KW-0418">Kinase</keyword>
<proteinExistence type="inferred from homology"/>
<name>A0A1I7NIL9_9BACT</name>
<dbReference type="SUPFAM" id="SSF52540">
    <property type="entry name" value="P-loop containing nucleoside triphosphate hydrolases"/>
    <property type="match status" value="1"/>
</dbReference>
<evidence type="ECO:0000256" key="9">
    <source>
        <dbReference type="ARBA" id="ARBA00022741"/>
    </source>
</evidence>
<organism evidence="17 18">
    <name type="scientific">Thermoflavifilum thermophilum</name>
    <dbReference type="NCBI Taxonomy" id="1393122"/>
    <lineage>
        <taxon>Bacteria</taxon>
        <taxon>Pseudomonadati</taxon>
        <taxon>Bacteroidota</taxon>
        <taxon>Chitinophagia</taxon>
        <taxon>Chitinophagales</taxon>
        <taxon>Chitinophagaceae</taxon>
        <taxon>Thermoflavifilum</taxon>
    </lineage>
</organism>
<evidence type="ECO:0000256" key="10">
    <source>
        <dbReference type="ARBA" id="ARBA00022777"/>
    </source>
</evidence>
<evidence type="ECO:0000256" key="2">
    <source>
        <dbReference type="ARBA" id="ARBA00004496"/>
    </source>
</evidence>
<evidence type="ECO:0000256" key="3">
    <source>
        <dbReference type="ARBA" id="ARBA00005225"/>
    </source>
</evidence>
<keyword evidence="9 14" id="KW-0547">Nucleotide-binding</keyword>
<dbReference type="GO" id="GO:0004594">
    <property type="term" value="F:pantothenate kinase activity"/>
    <property type="evidence" value="ECO:0007669"/>
    <property type="project" value="UniProtKB-UniRule"/>
</dbReference>
<dbReference type="RefSeq" id="WP_092460194.1">
    <property type="nucleotide sequence ID" value="NZ_FPCJ01000001.1"/>
</dbReference>
<evidence type="ECO:0000256" key="8">
    <source>
        <dbReference type="ARBA" id="ARBA00022679"/>
    </source>
</evidence>
<dbReference type="GO" id="GO:0005737">
    <property type="term" value="C:cytoplasm"/>
    <property type="evidence" value="ECO:0007669"/>
    <property type="project" value="UniProtKB-SubCell"/>
</dbReference>
<keyword evidence="18" id="KW-1185">Reference proteome</keyword>
<comment type="subcellular location">
    <subcellularLocation>
        <location evidence="2 14 15">Cytoplasm</location>
    </subcellularLocation>
</comment>
<evidence type="ECO:0000313" key="18">
    <source>
        <dbReference type="Proteomes" id="UP000199537"/>
    </source>
</evidence>
<evidence type="ECO:0000256" key="13">
    <source>
        <dbReference type="ARBA" id="ARBA00032866"/>
    </source>
</evidence>
<dbReference type="GO" id="GO:0005524">
    <property type="term" value="F:ATP binding"/>
    <property type="evidence" value="ECO:0007669"/>
    <property type="project" value="UniProtKB-UniRule"/>
</dbReference>
<protein>
    <recommendedName>
        <fullName evidence="6 14">Pantothenate kinase</fullName>
        <ecNumber evidence="5 14">2.7.1.33</ecNumber>
    </recommendedName>
    <alternativeName>
        <fullName evidence="13 14">Pantothenic acid kinase</fullName>
    </alternativeName>
</protein>
<comment type="catalytic activity">
    <reaction evidence="1 14 15">
        <text>(R)-pantothenate + ATP = (R)-4'-phosphopantothenate + ADP + H(+)</text>
        <dbReference type="Rhea" id="RHEA:16373"/>
        <dbReference type="ChEBI" id="CHEBI:10986"/>
        <dbReference type="ChEBI" id="CHEBI:15378"/>
        <dbReference type="ChEBI" id="CHEBI:29032"/>
        <dbReference type="ChEBI" id="CHEBI:30616"/>
        <dbReference type="ChEBI" id="CHEBI:456216"/>
        <dbReference type="EC" id="2.7.1.33"/>
    </reaction>
</comment>
<evidence type="ECO:0000256" key="7">
    <source>
        <dbReference type="ARBA" id="ARBA00022490"/>
    </source>
</evidence>
<evidence type="ECO:0000256" key="4">
    <source>
        <dbReference type="ARBA" id="ARBA00006087"/>
    </source>
</evidence>
<evidence type="ECO:0000259" key="16">
    <source>
        <dbReference type="Pfam" id="PF00485"/>
    </source>
</evidence>
<dbReference type="InterPro" id="IPR006083">
    <property type="entry name" value="PRK/URK"/>
</dbReference>
<sequence length="316" mass="36671">MNQTPDQVLYRSFSREQWKQCGHQLPFIDMLDQQIPRLAALNEPLTPEEIRDIYLPLACWLHDYIMSYQQLRQKLNEHLPGCCPQAPFIIGLAGSVAAGKSTASRTLQFLLKQWPQHSRVENVSTDGFLYPNKILEERGILNKKGFPESYDVKRLIEFLKQLKAGYDHVKAPVYSHLHYDILPDQYIELHHPDVVIIEGINVLQVGSPGARRAAPLFVSDFFDISIYVHAEEAYLRKWYVDRFLLLRETAFKRPESYFHQYASLSDAEAIRLANEIWESINLPNLLQNILPTRRRATLILDKGENHAVQEVHVRLM</sequence>
<dbReference type="NCBIfam" id="TIGR00554">
    <property type="entry name" value="panK_bact"/>
    <property type="match status" value="1"/>
</dbReference>
<keyword evidence="8 14" id="KW-0808">Transferase</keyword>
<evidence type="ECO:0000256" key="6">
    <source>
        <dbReference type="ARBA" id="ARBA00015080"/>
    </source>
</evidence>
<dbReference type="AlphaFoldDB" id="A0A1I7NIL9"/>
<dbReference type="InterPro" id="IPR027417">
    <property type="entry name" value="P-loop_NTPase"/>
</dbReference>
<keyword evidence="7 14" id="KW-0963">Cytoplasm</keyword>
<accession>A0A1I7NIL9</accession>
<feature type="domain" description="Phosphoribulokinase/uridine kinase" evidence="16">
    <location>
        <begin position="89"/>
        <end position="231"/>
    </location>
</feature>
<comment type="similarity">
    <text evidence="4 14 15">Belongs to the prokaryotic pantothenate kinase family.</text>
</comment>
<dbReference type="Pfam" id="PF00485">
    <property type="entry name" value="PRK"/>
    <property type="match status" value="1"/>
</dbReference>
<dbReference type="CDD" id="cd02025">
    <property type="entry name" value="PanK"/>
    <property type="match status" value="1"/>
</dbReference>
<comment type="pathway">
    <text evidence="3 14 15">Cofactor biosynthesis; coenzyme A biosynthesis; CoA from (R)-pantothenate: step 1/5.</text>
</comment>
<gene>
    <name evidence="14" type="primary">coaA</name>
    <name evidence="17" type="ORF">SAMN05660895_2015</name>
</gene>
<keyword evidence="11 14" id="KW-0067">ATP-binding</keyword>
<keyword evidence="12 14" id="KW-0173">Coenzyme A biosynthesis</keyword>
<dbReference type="Proteomes" id="UP000199537">
    <property type="component" value="Unassembled WGS sequence"/>
</dbReference>
<dbReference type="HAMAP" id="MF_00215">
    <property type="entry name" value="Pantothen_kinase_1"/>
    <property type="match status" value="1"/>
</dbReference>
<dbReference type="InterPro" id="IPR004566">
    <property type="entry name" value="PanK"/>
</dbReference>
<evidence type="ECO:0000256" key="14">
    <source>
        <dbReference type="HAMAP-Rule" id="MF_00215"/>
    </source>
</evidence>
<dbReference type="GO" id="GO:0015937">
    <property type="term" value="P:coenzyme A biosynthetic process"/>
    <property type="evidence" value="ECO:0007669"/>
    <property type="project" value="UniProtKB-UniRule"/>
</dbReference>
<dbReference type="PANTHER" id="PTHR10285">
    <property type="entry name" value="URIDINE KINASE"/>
    <property type="match status" value="1"/>
</dbReference>